<dbReference type="OrthoDB" id="191287at2759"/>
<sequence length="516" mass="57973">MGTWATSGELLFQQLQRSNEPTLLDGFSPTMVALLSSADETHRAHLAQRRAGLAAIRQLHRRKAELRHESIRLQGQRTRCSAAVEELRHLPLPYLHAFRDLGRTLDEVLMALVLRYYATIEAETRHIQQWAMNQAKACDDAVQAAKATLHLSTFAVYLESETAGSVTLSRLDESHAQGLRCRRAAIENMRKDWGREMQVLQVYKIEHAPLLAAFQTDAARTGYKVKGLFAALPAESVARVVACGMQPDMAPVFRDSWYSIRGHKHQYAQQLVQAAPPVEFPRHFSRYSTLQEHKGDTSGDVQYLVLCRVLLDPKATRYLDIEDEYSVHSPGCVLPEFILQFRFLTPTPPVQISSRVPCDVTVASVDVPNATDLLKPPVVPRGITAAPLLAPAPTTARGLRKTKPELFVAKQRLHLDDVRANCRGQREVLRTTTDDVIARFWAVATQTWTLYARQTLEPPSPLPPSANQDARDEPKNTRDYRAVLLEKQRQLHTQKTKHKLLGSPYSSCLQPSSHDA</sequence>
<evidence type="ECO:0000313" key="2">
    <source>
        <dbReference type="EMBL" id="OQR93853.1"/>
    </source>
</evidence>
<evidence type="ECO:0000256" key="1">
    <source>
        <dbReference type="SAM" id="MobiDB-lite"/>
    </source>
</evidence>
<feature type="compositionally biased region" description="Polar residues" evidence="1">
    <location>
        <begin position="504"/>
        <end position="516"/>
    </location>
</feature>
<accession>A0A1V9Z773</accession>
<feature type="compositionally biased region" description="Basic residues" evidence="1">
    <location>
        <begin position="490"/>
        <end position="500"/>
    </location>
</feature>
<name>A0A1V9Z773_ACHHY</name>
<organism evidence="2 3">
    <name type="scientific">Achlya hypogyna</name>
    <name type="common">Oomycete</name>
    <name type="synonym">Protoachlya hypogyna</name>
    <dbReference type="NCBI Taxonomy" id="1202772"/>
    <lineage>
        <taxon>Eukaryota</taxon>
        <taxon>Sar</taxon>
        <taxon>Stramenopiles</taxon>
        <taxon>Oomycota</taxon>
        <taxon>Saprolegniomycetes</taxon>
        <taxon>Saprolegniales</taxon>
        <taxon>Achlyaceae</taxon>
        <taxon>Achlya</taxon>
    </lineage>
</organism>
<keyword evidence="3" id="KW-1185">Reference proteome</keyword>
<comment type="caution">
    <text evidence="2">The sequence shown here is derived from an EMBL/GenBank/DDBJ whole genome shotgun (WGS) entry which is preliminary data.</text>
</comment>
<proteinExistence type="predicted"/>
<feature type="compositionally biased region" description="Basic and acidic residues" evidence="1">
    <location>
        <begin position="469"/>
        <end position="489"/>
    </location>
</feature>
<dbReference type="EMBL" id="JNBR01000393">
    <property type="protein sequence ID" value="OQR93853.1"/>
    <property type="molecule type" value="Genomic_DNA"/>
</dbReference>
<evidence type="ECO:0000313" key="3">
    <source>
        <dbReference type="Proteomes" id="UP000243579"/>
    </source>
</evidence>
<feature type="region of interest" description="Disordered" evidence="1">
    <location>
        <begin position="455"/>
        <end position="516"/>
    </location>
</feature>
<dbReference type="Proteomes" id="UP000243579">
    <property type="component" value="Unassembled WGS sequence"/>
</dbReference>
<reference evidence="2 3" key="1">
    <citation type="journal article" date="2014" name="Genome Biol. Evol.">
        <title>The secreted proteins of Achlya hypogyna and Thraustotheca clavata identify the ancestral oomycete secretome and reveal gene acquisitions by horizontal gene transfer.</title>
        <authorList>
            <person name="Misner I."/>
            <person name="Blouin N."/>
            <person name="Leonard G."/>
            <person name="Richards T.A."/>
            <person name="Lane C.E."/>
        </authorList>
    </citation>
    <scope>NUCLEOTIDE SEQUENCE [LARGE SCALE GENOMIC DNA]</scope>
    <source>
        <strain evidence="2 3">ATCC 48635</strain>
    </source>
</reference>
<protein>
    <submittedName>
        <fullName evidence="2">Uncharacterized protein</fullName>
    </submittedName>
</protein>
<dbReference type="AlphaFoldDB" id="A0A1V9Z773"/>
<gene>
    <name evidence="2" type="ORF">ACHHYP_02202</name>
</gene>